<keyword evidence="2" id="KW-0560">Oxidoreductase</keyword>
<organism evidence="4 5">
    <name type="scientific">Phialophora macrospora</name>
    <dbReference type="NCBI Taxonomy" id="1851006"/>
    <lineage>
        <taxon>Eukaryota</taxon>
        <taxon>Fungi</taxon>
        <taxon>Dikarya</taxon>
        <taxon>Ascomycota</taxon>
        <taxon>Pezizomycotina</taxon>
        <taxon>Eurotiomycetes</taxon>
        <taxon>Chaetothyriomycetidae</taxon>
        <taxon>Chaetothyriales</taxon>
        <taxon>Herpotrichiellaceae</taxon>
        <taxon>Phialophora</taxon>
    </lineage>
</organism>
<dbReference type="SUPFAM" id="SSF51905">
    <property type="entry name" value="FAD/NAD(P)-binding domain"/>
    <property type="match status" value="1"/>
</dbReference>
<dbReference type="PANTHER" id="PTHR10742:SF386">
    <property type="entry name" value="LYSINE-SPECIFIC HISTONE DEMETHYLASE 1A"/>
    <property type="match status" value="1"/>
</dbReference>
<evidence type="ECO:0000313" key="5">
    <source>
        <dbReference type="Proteomes" id="UP000054266"/>
    </source>
</evidence>
<dbReference type="EMBL" id="KN846957">
    <property type="protein sequence ID" value="KIW69865.1"/>
    <property type="molecule type" value="Genomic_DNA"/>
</dbReference>
<proteinExistence type="inferred from homology"/>
<evidence type="ECO:0000256" key="1">
    <source>
        <dbReference type="ARBA" id="ARBA00005995"/>
    </source>
</evidence>
<dbReference type="InterPro" id="IPR002937">
    <property type="entry name" value="Amino_oxidase"/>
</dbReference>
<accession>A0A0D2FTL6</accession>
<dbReference type="Pfam" id="PF01593">
    <property type="entry name" value="Amino_oxidase"/>
    <property type="match status" value="1"/>
</dbReference>
<dbReference type="SUPFAM" id="SSF54373">
    <property type="entry name" value="FAD-linked reductases, C-terminal domain"/>
    <property type="match status" value="1"/>
</dbReference>
<dbReference type="GO" id="GO:0016491">
    <property type="term" value="F:oxidoreductase activity"/>
    <property type="evidence" value="ECO:0007669"/>
    <property type="project" value="UniProtKB-KW"/>
</dbReference>
<dbReference type="PANTHER" id="PTHR10742">
    <property type="entry name" value="FLAVIN MONOAMINE OXIDASE"/>
    <property type="match status" value="1"/>
</dbReference>
<keyword evidence="5" id="KW-1185">Reference proteome</keyword>
<dbReference type="GO" id="GO:0050660">
    <property type="term" value="F:flavin adenine dinucleotide binding"/>
    <property type="evidence" value="ECO:0007669"/>
    <property type="project" value="TreeGrafter"/>
</dbReference>
<comment type="similarity">
    <text evidence="1">Belongs to the flavin monoamine oxidase family.</text>
</comment>
<dbReference type="InterPro" id="IPR036188">
    <property type="entry name" value="FAD/NAD-bd_sf"/>
</dbReference>
<evidence type="ECO:0000259" key="3">
    <source>
        <dbReference type="Pfam" id="PF01593"/>
    </source>
</evidence>
<name>A0A0D2FTL6_9EURO</name>
<dbReference type="AlphaFoldDB" id="A0A0D2FTL6"/>
<evidence type="ECO:0000313" key="4">
    <source>
        <dbReference type="EMBL" id="KIW69865.1"/>
    </source>
</evidence>
<dbReference type="STRING" id="5601.A0A0D2FTL6"/>
<evidence type="ECO:0000256" key="2">
    <source>
        <dbReference type="ARBA" id="ARBA00023002"/>
    </source>
</evidence>
<dbReference type="Gene3D" id="3.90.660.10">
    <property type="match status" value="2"/>
</dbReference>
<reference evidence="4 5" key="1">
    <citation type="submission" date="2015-01" db="EMBL/GenBank/DDBJ databases">
        <title>The Genome Sequence of Capronia semiimmersa CBS27337.</title>
        <authorList>
            <consortium name="The Broad Institute Genomics Platform"/>
            <person name="Cuomo C."/>
            <person name="de Hoog S."/>
            <person name="Gorbushina A."/>
            <person name="Stielow B."/>
            <person name="Teixiera M."/>
            <person name="Abouelleil A."/>
            <person name="Chapman S.B."/>
            <person name="Priest M."/>
            <person name="Young S.K."/>
            <person name="Wortman J."/>
            <person name="Nusbaum C."/>
            <person name="Birren B."/>
        </authorList>
    </citation>
    <scope>NUCLEOTIDE SEQUENCE [LARGE SCALE GENOMIC DNA]</scope>
    <source>
        <strain evidence="4 5">CBS 27337</strain>
    </source>
</reference>
<protein>
    <recommendedName>
        <fullName evidence="3">Amine oxidase domain-containing protein</fullName>
    </recommendedName>
</protein>
<sequence>MMLKYLGITNVDIFEASDRVGGRSFTRGLSGGDDYHNYYDVGAMRIPQIDWMKHVLDFIDRLGLQASRQEYVYDNNDVPSSYWYSTEAKFMGPIVAGFTQNFNLAFAKWLTTSNDNYSTRSFLMAGPQDEAHPESSASIPQSTGLFDQSITETLIDYADFQAAKTSKWWRVDGGMQRVAEAMQSHLLSIDWPEPGSTAIKVTTGSPVTALSHDKQAKKIGVTVAGGQAVDYDMVFNTTAMGPLQRMDLHGLGLPDKILTGIRSLSYDRATKVVIRFTKPWWCATDLPISNVVYPSWNDGPDHPAALMVSYSWAQDATRMASLVPDYTVVTPKKDDPIVTFCLQNLAMLWKDRIRAADLFKDLSDMYMTHHAWALGERPRTPATCSAGCGQVIRPTPLRHLTRWHSTGWQPIPSGGQQNIQTTKVEIMARRRLAVFARSSRPFERNLLATSIECEVSKVTK</sequence>
<feature type="domain" description="Amine oxidase" evidence="3">
    <location>
        <begin position="4"/>
        <end position="324"/>
    </location>
</feature>
<dbReference type="Proteomes" id="UP000054266">
    <property type="component" value="Unassembled WGS sequence"/>
</dbReference>
<dbReference type="InterPro" id="IPR050281">
    <property type="entry name" value="Flavin_monoamine_oxidase"/>
</dbReference>
<dbReference type="GO" id="GO:0003682">
    <property type="term" value="F:chromatin binding"/>
    <property type="evidence" value="ECO:0007669"/>
    <property type="project" value="TreeGrafter"/>
</dbReference>
<dbReference type="Gene3D" id="3.50.50.60">
    <property type="entry name" value="FAD/NAD(P)-binding domain"/>
    <property type="match status" value="1"/>
</dbReference>
<dbReference type="GO" id="GO:0006338">
    <property type="term" value="P:chromatin remodeling"/>
    <property type="evidence" value="ECO:0007669"/>
    <property type="project" value="TreeGrafter"/>
</dbReference>
<dbReference type="HOGENOM" id="CLU_594461_0_0_1"/>
<gene>
    <name evidence="4" type="ORF">PV04_02187</name>
</gene>